<organism evidence="14 15">
    <name type="scientific">Chitinophaga oryziterrae</name>
    <dbReference type="NCBI Taxonomy" id="1031224"/>
    <lineage>
        <taxon>Bacteria</taxon>
        <taxon>Pseudomonadati</taxon>
        <taxon>Bacteroidota</taxon>
        <taxon>Chitinophagia</taxon>
        <taxon>Chitinophagales</taxon>
        <taxon>Chitinophagaceae</taxon>
        <taxon>Chitinophaga</taxon>
    </lineage>
</organism>
<name>A0A6N8JA09_9BACT</name>
<keyword evidence="7 11" id="KW-1133">Transmembrane helix</keyword>
<evidence type="ECO:0000256" key="8">
    <source>
        <dbReference type="ARBA" id="ARBA00023065"/>
    </source>
</evidence>
<dbReference type="InterPro" id="IPR013099">
    <property type="entry name" value="K_chnl_dom"/>
</dbReference>
<dbReference type="GO" id="GO:0034702">
    <property type="term" value="C:monoatomic ion channel complex"/>
    <property type="evidence" value="ECO:0007669"/>
    <property type="project" value="UniProtKB-KW"/>
</dbReference>
<dbReference type="SUPFAM" id="SSF81296">
    <property type="entry name" value="E set domains"/>
    <property type="match status" value="1"/>
</dbReference>
<evidence type="ECO:0000256" key="3">
    <source>
        <dbReference type="ARBA" id="ARBA00022538"/>
    </source>
</evidence>
<feature type="transmembrane region" description="Helical" evidence="11">
    <location>
        <begin position="131"/>
        <end position="152"/>
    </location>
</feature>
<dbReference type="Gene3D" id="1.10.287.70">
    <property type="match status" value="1"/>
</dbReference>
<accession>A0A6N8JA09</accession>
<evidence type="ECO:0000256" key="6">
    <source>
        <dbReference type="ARBA" id="ARBA00022958"/>
    </source>
</evidence>
<feature type="domain" description="Potassium channel" evidence="12">
    <location>
        <begin position="72"/>
        <end position="150"/>
    </location>
</feature>
<keyword evidence="9 11" id="KW-0472">Membrane</keyword>
<dbReference type="Pfam" id="PF17655">
    <property type="entry name" value="IRK_C"/>
    <property type="match status" value="1"/>
</dbReference>
<feature type="domain" description="Inward rectifier potassium channel C-terminal" evidence="13">
    <location>
        <begin position="162"/>
        <end position="316"/>
    </location>
</feature>
<comment type="subcellular location">
    <subcellularLocation>
        <location evidence="1">Membrane</location>
        <topology evidence="1">Multi-pass membrane protein</topology>
    </subcellularLocation>
</comment>
<dbReference type="InterPro" id="IPR013518">
    <property type="entry name" value="K_chnl_inward-rec_Kir_cyto"/>
</dbReference>
<evidence type="ECO:0000256" key="9">
    <source>
        <dbReference type="ARBA" id="ARBA00023136"/>
    </source>
</evidence>
<proteinExistence type="predicted"/>
<evidence type="ECO:0000256" key="10">
    <source>
        <dbReference type="ARBA" id="ARBA00023303"/>
    </source>
</evidence>
<evidence type="ECO:0000256" key="4">
    <source>
        <dbReference type="ARBA" id="ARBA00022692"/>
    </source>
</evidence>
<keyword evidence="5" id="KW-0851">Voltage-gated channel</keyword>
<gene>
    <name evidence="14" type="ORF">GO495_12150</name>
</gene>
<dbReference type="PANTHER" id="PTHR11767">
    <property type="entry name" value="INWARD RECTIFIER POTASSIUM CHANNEL"/>
    <property type="match status" value="1"/>
</dbReference>
<protein>
    <submittedName>
        <fullName evidence="14">Transporter</fullName>
    </submittedName>
</protein>
<evidence type="ECO:0000256" key="5">
    <source>
        <dbReference type="ARBA" id="ARBA00022882"/>
    </source>
</evidence>
<dbReference type="Gene3D" id="2.60.40.1400">
    <property type="entry name" value="G protein-activated inward rectifier potassium channel 1"/>
    <property type="match status" value="1"/>
</dbReference>
<dbReference type="RefSeq" id="WP_157299967.1">
    <property type="nucleotide sequence ID" value="NZ_BAAAZB010000025.1"/>
</dbReference>
<evidence type="ECO:0000256" key="11">
    <source>
        <dbReference type="SAM" id="Phobius"/>
    </source>
</evidence>
<evidence type="ECO:0000313" key="15">
    <source>
        <dbReference type="Proteomes" id="UP000468388"/>
    </source>
</evidence>
<dbReference type="Pfam" id="PF07885">
    <property type="entry name" value="Ion_trans_2"/>
    <property type="match status" value="1"/>
</dbReference>
<evidence type="ECO:0000256" key="2">
    <source>
        <dbReference type="ARBA" id="ARBA00022448"/>
    </source>
</evidence>
<keyword evidence="8" id="KW-0406">Ion transport</keyword>
<dbReference type="EMBL" id="WRXO01000003">
    <property type="protein sequence ID" value="MVT41338.1"/>
    <property type="molecule type" value="Genomic_DNA"/>
</dbReference>
<keyword evidence="4 11" id="KW-0812">Transmembrane</keyword>
<keyword evidence="15" id="KW-1185">Reference proteome</keyword>
<dbReference type="InterPro" id="IPR041647">
    <property type="entry name" value="IRK_C"/>
</dbReference>
<keyword evidence="10" id="KW-0407">Ion channel</keyword>
<dbReference type="OrthoDB" id="9813518at2"/>
<dbReference type="InterPro" id="IPR014756">
    <property type="entry name" value="Ig_E-set"/>
</dbReference>
<dbReference type="GO" id="GO:1990573">
    <property type="term" value="P:potassium ion import across plasma membrane"/>
    <property type="evidence" value="ECO:0007669"/>
    <property type="project" value="TreeGrafter"/>
</dbReference>
<dbReference type="InterPro" id="IPR016449">
    <property type="entry name" value="K_chnl_inward-rec_Kir"/>
</dbReference>
<dbReference type="PRINTS" id="PR01320">
    <property type="entry name" value="KIRCHANNEL"/>
</dbReference>
<dbReference type="GO" id="GO:0034765">
    <property type="term" value="P:regulation of monoatomic ion transmembrane transport"/>
    <property type="evidence" value="ECO:0007669"/>
    <property type="project" value="TreeGrafter"/>
</dbReference>
<evidence type="ECO:0000313" key="14">
    <source>
        <dbReference type="EMBL" id="MVT41338.1"/>
    </source>
</evidence>
<dbReference type="GO" id="GO:0005242">
    <property type="term" value="F:inward rectifier potassium channel activity"/>
    <property type="evidence" value="ECO:0007669"/>
    <property type="project" value="InterPro"/>
</dbReference>
<dbReference type="GO" id="GO:0005886">
    <property type="term" value="C:plasma membrane"/>
    <property type="evidence" value="ECO:0007669"/>
    <property type="project" value="TreeGrafter"/>
</dbReference>
<keyword evidence="3" id="KW-0633">Potassium transport</keyword>
<evidence type="ECO:0000256" key="1">
    <source>
        <dbReference type="ARBA" id="ARBA00004141"/>
    </source>
</evidence>
<sequence>MALLKRINPFSKTNEDTGFSTTISNYGGRFVNRDGTYNLRKEGRSLWDRYSMYQTLLNLPLWKFICVLVMAFIALNLSYTVIYLLIGTDELQGIATRSAWGTFKEVYFFSTETFTTVGYGRVNPIGDGANFLASIEAMSGFLSFALATGLMYGRFARPKAHLAFSDHAVIAPYKGGVALMFRFACYKDHHALTDVNVQVNIAMLVHDEGPAAYRYFDLKLERSKIESLPMNWTVVHPITEESPLLGLSTEDLQTADVEIYALIRGFSDVYSNIVQQRTSYTYSEIKYNKKFVPMYRESSTGTVLELQKLNKSVSVPV</sequence>
<dbReference type="AlphaFoldDB" id="A0A6N8JA09"/>
<evidence type="ECO:0000259" key="13">
    <source>
        <dbReference type="Pfam" id="PF17655"/>
    </source>
</evidence>
<evidence type="ECO:0000259" key="12">
    <source>
        <dbReference type="Pfam" id="PF07885"/>
    </source>
</evidence>
<evidence type="ECO:0000256" key="7">
    <source>
        <dbReference type="ARBA" id="ARBA00022989"/>
    </source>
</evidence>
<comment type="caution">
    <text evidence="14">The sequence shown here is derived from an EMBL/GenBank/DDBJ whole genome shotgun (WGS) entry which is preliminary data.</text>
</comment>
<dbReference type="SUPFAM" id="SSF81324">
    <property type="entry name" value="Voltage-gated potassium channels"/>
    <property type="match status" value="1"/>
</dbReference>
<keyword evidence="6" id="KW-0630">Potassium</keyword>
<dbReference type="Proteomes" id="UP000468388">
    <property type="component" value="Unassembled WGS sequence"/>
</dbReference>
<feature type="transmembrane region" description="Helical" evidence="11">
    <location>
        <begin position="61"/>
        <end position="86"/>
    </location>
</feature>
<keyword evidence="2" id="KW-0813">Transport</keyword>
<reference evidence="14 15" key="1">
    <citation type="submission" date="2019-12" db="EMBL/GenBank/DDBJ databases">
        <title>The draft genomic sequence of strain Chitinophaga oryziterrae JCM 16595.</title>
        <authorList>
            <person name="Zhang X."/>
        </authorList>
    </citation>
    <scope>NUCLEOTIDE SEQUENCE [LARGE SCALE GENOMIC DNA]</scope>
    <source>
        <strain evidence="14 15">JCM 16595</strain>
    </source>
</reference>